<evidence type="ECO:0000256" key="1">
    <source>
        <dbReference type="ARBA" id="ARBA00000109"/>
    </source>
</evidence>
<evidence type="ECO:0000259" key="11">
    <source>
        <dbReference type="PROSITE" id="PS50142"/>
    </source>
</evidence>
<dbReference type="GO" id="GO:0003725">
    <property type="term" value="F:double-stranded RNA binding"/>
    <property type="evidence" value="ECO:0007669"/>
    <property type="project" value="TreeGrafter"/>
</dbReference>
<dbReference type="Pfam" id="PF14622">
    <property type="entry name" value="Ribonucleas_3_3"/>
    <property type="match status" value="1"/>
</dbReference>
<evidence type="ECO:0000313" key="13">
    <source>
        <dbReference type="Proteomes" id="UP000428328"/>
    </source>
</evidence>
<dbReference type="KEGG" id="psel:GM415_07505"/>
<dbReference type="GO" id="GO:0019843">
    <property type="term" value="F:rRNA binding"/>
    <property type="evidence" value="ECO:0007669"/>
    <property type="project" value="UniProtKB-KW"/>
</dbReference>
<keyword evidence="9" id="KW-0460">Magnesium</keyword>
<feature type="binding site" evidence="9">
    <location>
        <position position="116"/>
    </location>
    <ligand>
        <name>Mg(2+)</name>
        <dbReference type="ChEBI" id="CHEBI:18420"/>
    </ligand>
</feature>
<comment type="function">
    <text evidence="9">Digests double-stranded RNA. Involved in the processing of primary rRNA transcript to yield the immediate precursors to the large and small rRNAs (23S and 16S). Processes some mRNAs, and tRNAs when they are encoded in the rRNA operon. Processes pre-crRNA and tracrRNA of type II CRISPR loci if present in the organism.</text>
</comment>
<evidence type="ECO:0000256" key="5">
    <source>
        <dbReference type="ARBA" id="ARBA00022722"/>
    </source>
</evidence>
<comment type="similarity">
    <text evidence="2">Belongs to the ribonuclease III family.</text>
</comment>
<dbReference type="PROSITE" id="PS50137">
    <property type="entry name" value="DS_RBD"/>
    <property type="match status" value="1"/>
</dbReference>
<feature type="active site" evidence="9">
    <location>
        <position position="47"/>
    </location>
</feature>
<sequence length="227" mass="25700">MDTDDLQECIHHRFTQVKLLETALTHSTYAYEHGEEKDNERLEFLGDAVLELSISEEAFARFPNLPEGQLTRIRSRLVREASLAAMARELGLHEHIRLGRGEDMHGGRERDSILSDAMEAVFGAIFLDAGYETARHAILRICEKHWPDEVMEAKAKDYKSRLQEVTQDRNKSLPVYVLSDTHGPDHAKLFDVEVTLPTGELFHGRGTSVKRAEQTAARAALEHLGEE</sequence>
<keyword evidence="9" id="KW-0479">Metal-binding</keyword>
<dbReference type="SUPFAM" id="SSF54768">
    <property type="entry name" value="dsRNA-binding domain-like"/>
    <property type="match status" value="1"/>
</dbReference>
<evidence type="ECO:0000256" key="7">
    <source>
        <dbReference type="ARBA" id="ARBA00022801"/>
    </source>
</evidence>
<keyword evidence="13" id="KW-1185">Reference proteome</keyword>
<dbReference type="SUPFAM" id="SSF69065">
    <property type="entry name" value="RNase III domain-like"/>
    <property type="match status" value="1"/>
</dbReference>
<evidence type="ECO:0000256" key="8">
    <source>
        <dbReference type="ARBA" id="ARBA00022884"/>
    </source>
</evidence>
<dbReference type="Proteomes" id="UP000428328">
    <property type="component" value="Chromosome"/>
</dbReference>
<comment type="catalytic activity">
    <reaction evidence="1 9">
        <text>Endonucleolytic cleavage to 5'-phosphomonoester.</text>
        <dbReference type="EC" id="3.1.26.3"/>
    </reaction>
</comment>
<dbReference type="SMART" id="SM00535">
    <property type="entry name" value="RIBOc"/>
    <property type="match status" value="1"/>
</dbReference>
<dbReference type="CDD" id="cd00593">
    <property type="entry name" value="RIBOc"/>
    <property type="match status" value="1"/>
</dbReference>
<dbReference type="FunFam" id="1.10.1520.10:FF:000001">
    <property type="entry name" value="Ribonuclease 3"/>
    <property type="match status" value="1"/>
</dbReference>
<keyword evidence="9" id="KW-0963">Cytoplasm</keyword>
<keyword evidence="9" id="KW-0699">rRNA-binding</keyword>
<feature type="active site" evidence="9">
    <location>
        <position position="119"/>
    </location>
</feature>
<dbReference type="InterPro" id="IPR000999">
    <property type="entry name" value="RNase_III_dom"/>
</dbReference>
<dbReference type="NCBIfam" id="TIGR02191">
    <property type="entry name" value="RNaseIII"/>
    <property type="match status" value="1"/>
</dbReference>
<dbReference type="GO" id="GO:0006397">
    <property type="term" value="P:mRNA processing"/>
    <property type="evidence" value="ECO:0007669"/>
    <property type="project" value="UniProtKB-UniRule"/>
</dbReference>
<dbReference type="InterPro" id="IPR014720">
    <property type="entry name" value="dsRBD_dom"/>
</dbReference>
<keyword evidence="9" id="KW-0819">tRNA processing</keyword>
<dbReference type="RefSeq" id="WP_158947201.1">
    <property type="nucleotide sequence ID" value="NZ_CP046400.1"/>
</dbReference>
<gene>
    <name evidence="9 12" type="primary">rnc</name>
    <name evidence="12" type="ORF">GM415_07505</name>
</gene>
<dbReference type="PANTHER" id="PTHR11207:SF0">
    <property type="entry name" value="RIBONUCLEASE 3"/>
    <property type="match status" value="1"/>
</dbReference>
<evidence type="ECO:0000256" key="9">
    <source>
        <dbReference type="HAMAP-Rule" id="MF_00104"/>
    </source>
</evidence>
<keyword evidence="5 9" id="KW-0540">Nuclease</keyword>
<evidence type="ECO:0000256" key="4">
    <source>
        <dbReference type="ARBA" id="ARBA00022664"/>
    </source>
</evidence>
<keyword evidence="6 9" id="KW-0255">Endonuclease</keyword>
<dbReference type="AlphaFoldDB" id="A0A6I6JIH4"/>
<keyword evidence="8 9" id="KW-0694">RNA-binding</keyword>
<feature type="binding site" evidence="9">
    <location>
        <position position="119"/>
    </location>
    <ligand>
        <name>Mg(2+)</name>
        <dbReference type="ChEBI" id="CHEBI:18420"/>
    </ligand>
</feature>
<keyword evidence="3 9" id="KW-0698">rRNA processing</keyword>
<evidence type="ECO:0000256" key="2">
    <source>
        <dbReference type="ARBA" id="ARBA00010183"/>
    </source>
</evidence>
<dbReference type="GO" id="GO:0005737">
    <property type="term" value="C:cytoplasm"/>
    <property type="evidence" value="ECO:0007669"/>
    <property type="project" value="UniProtKB-SubCell"/>
</dbReference>
<comment type="subunit">
    <text evidence="9">Homodimer.</text>
</comment>
<dbReference type="SMART" id="SM00358">
    <property type="entry name" value="DSRM"/>
    <property type="match status" value="1"/>
</dbReference>
<dbReference type="HAMAP" id="MF_00104">
    <property type="entry name" value="RNase_III"/>
    <property type="match status" value="1"/>
</dbReference>
<feature type="domain" description="DRBM" evidence="10">
    <location>
        <begin position="157"/>
        <end position="226"/>
    </location>
</feature>
<dbReference type="PANTHER" id="PTHR11207">
    <property type="entry name" value="RIBONUCLEASE III"/>
    <property type="match status" value="1"/>
</dbReference>
<dbReference type="EMBL" id="CP046400">
    <property type="protein sequence ID" value="QGY39977.1"/>
    <property type="molecule type" value="Genomic_DNA"/>
</dbReference>
<dbReference type="GO" id="GO:0008033">
    <property type="term" value="P:tRNA processing"/>
    <property type="evidence" value="ECO:0007669"/>
    <property type="project" value="UniProtKB-KW"/>
</dbReference>
<organism evidence="12 13">
    <name type="scientific">Pseudodesulfovibrio cashew</name>
    <dbReference type="NCBI Taxonomy" id="2678688"/>
    <lineage>
        <taxon>Bacteria</taxon>
        <taxon>Pseudomonadati</taxon>
        <taxon>Thermodesulfobacteriota</taxon>
        <taxon>Desulfovibrionia</taxon>
        <taxon>Desulfovibrionales</taxon>
        <taxon>Desulfovibrionaceae</taxon>
    </lineage>
</organism>
<evidence type="ECO:0000259" key="10">
    <source>
        <dbReference type="PROSITE" id="PS50137"/>
    </source>
</evidence>
<dbReference type="PROSITE" id="PS50142">
    <property type="entry name" value="RNASE_3_2"/>
    <property type="match status" value="1"/>
</dbReference>
<evidence type="ECO:0000313" key="12">
    <source>
        <dbReference type="EMBL" id="QGY39977.1"/>
    </source>
</evidence>
<feature type="binding site" evidence="9">
    <location>
        <position position="43"/>
    </location>
    <ligand>
        <name>Mg(2+)</name>
        <dbReference type="ChEBI" id="CHEBI:18420"/>
    </ligand>
</feature>
<dbReference type="CDD" id="cd10845">
    <property type="entry name" value="DSRM_RNAse_III_family"/>
    <property type="match status" value="1"/>
</dbReference>
<evidence type="ECO:0000256" key="3">
    <source>
        <dbReference type="ARBA" id="ARBA00022552"/>
    </source>
</evidence>
<comment type="cofactor">
    <cofactor evidence="9">
        <name>Mg(2+)</name>
        <dbReference type="ChEBI" id="CHEBI:18420"/>
    </cofactor>
</comment>
<keyword evidence="4 9" id="KW-0507">mRNA processing</keyword>
<dbReference type="EC" id="3.1.26.3" evidence="9"/>
<evidence type="ECO:0000256" key="6">
    <source>
        <dbReference type="ARBA" id="ARBA00022759"/>
    </source>
</evidence>
<dbReference type="Pfam" id="PF00035">
    <property type="entry name" value="dsrm"/>
    <property type="match status" value="1"/>
</dbReference>
<comment type="subcellular location">
    <subcellularLocation>
        <location evidence="9">Cytoplasm</location>
    </subcellularLocation>
</comment>
<protein>
    <recommendedName>
        <fullName evidence="9">Ribonuclease 3</fullName>
        <ecNumber evidence="9">3.1.26.3</ecNumber>
    </recommendedName>
    <alternativeName>
        <fullName evidence="9">Ribonuclease III</fullName>
        <shortName evidence="9">RNase III</shortName>
    </alternativeName>
</protein>
<dbReference type="Gene3D" id="3.30.160.20">
    <property type="match status" value="1"/>
</dbReference>
<dbReference type="Gene3D" id="1.10.1520.10">
    <property type="entry name" value="Ribonuclease III domain"/>
    <property type="match status" value="1"/>
</dbReference>
<accession>A0A6I6JIH4</accession>
<dbReference type="GO" id="GO:0046872">
    <property type="term" value="F:metal ion binding"/>
    <property type="evidence" value="ECO:0007669"/>
    <property type="project" value="UniProtKB-KW"/>
</dbReference>
<proteinExistence type="inferred from homology"/>
<dbReference type="InterPro" id="IPR036389">
    <property type="entry name" value="RNase_III_sf"/>
</dbReference>
<keyword evidence="7 9" id="KW-0378">Hydrolase</keyword>
<dbReference type="GO" id="GO:0010468">
    <property type="term" value="P:regulation of gene expression"/>
    <property type="evidence" value="ECO:0007669"/>
    <property type="project" value="TreeGrafter"/>
</dbReference>
<dbReference type="GO" id="GO:0006364">
    <property type="term" value="P:rRNA processing"/>
    <property type="evidence" value="ECO:0007669"/>
    <property type="project" value="UniProtKB-UniRule"/>
</dbReference>
<reference evidence="12 13" key="1">
    <citation type="submission" date="2019-11" db="EMBL/GenBank/DDBJ databases">
        <authorList>
            <person name="Zheng R.K."/>
            <person name="Sun C.M."/>
        </authorList>
    </citation>
    <scope>NUCLEOTIDE SEQUENCE [LARGE SCALE GENOMIC DNA]</scope>
    <source>
        <strain evidence="12 13">SRB007</strain>
    </source>
</reference>
<feature type="domain" description="RNase III" evidence="11">
    <location>
        <begin position="3"/>
        <end position="130"/>
    </location>
</feature>
<dbReference type="PROSITE" id="PS00517">
    <property type="entry name" value="RNASE_3_1"/>
    <property type="match status" value="1"/>
</dbReference>
<name>A0A6I6JIH4_9BACT</name>
<dbReference type="InterPro" id="IPR011907">
    <property type="entry name" value="RNase_III"/>
</dbReference>
<dbReference type="GO" id="GO:0004525">
    <property type="term" value="F:ribonuclease III activity"/>
    <property type="evidence" value="ECO:0007669"/>
    <property type="project" value="UniProtKB-UniRule"/>
</dbReference>